<gene>
    <name evidence="2" type="ORF">LX80_02731</name>
</gene>
<protein>
    <submittedName>
        <fullName evidence="2">DNA-binding NarL/FixJ family response regulator</fullName>
    </submittedName>
</protein>
<dbReference type="InterPro" id="IPR000792">
    <property type="entry name" value="Tscrpt_reg_LuxR_C"/>
</dbReference>
<proteinExistence type="predicted"/>
<comment type="caution">
    <text evidence="2">The sequence shown here is derived from an EMBL/GenBank/DDBJ whole genome shotgun (WGS) entry which is preliminary data.</text>
</comment>
<dbReference type="AlphaFoldDB" id="A0A2W7RGF3"/>
<accession>A0A2W7RGF3</accession>
<keyword evidence="3" id="KW-1185">Reference proteome</keyword>
<dbReference type="SUPFAM" id="SSF52172">
    <property type="entry name" value="CheY-like"/>
    <property type="match status" value="1"/>
</dbReference>
<evidence type="ECO:0000259" key="1">
    <source>
        <dbReference type="SMART" id="SM00421"/>
    </source>
</evidence>
<evidence type="ECO:0000313" key="3">
    <source>
        <dbReference type="Proteomes" id="UP000249720"/>
    </source>
</evidence>
<dbReference type="Proteomes" id="UP000249720">
    <property type="component" value="Unassembled WGS sequence"/>
</dbReference>
<sequence length="224" mass="25312">MKIFIYLSQTDMANVVSHQIQSCFSSLSIVLFNDAVHFLQQLHFAKPLPRFIVLGLPSKKIELLTLIEFICTHYSDLTVLLLVPELGVKQVKDAVALGVSSVVMLNSIPQELPKAIAAILNHQPYFSEQTGITADVRKLLREERWAEQLNMKSLRLTATERSIISLLPGTLSYKEIGLILNKEEKTIEVYIQRICKKLNIEGGRMGLLIYCISRKFIRIGDTSL</sequence>
<dbReference type="InterPro" id="IPR016032">
    <property type="entry name" value="Sig_transdc_resp-reg_C-effctor"/>
</dbReference>
<keyword evidence="2" id="KW-0238">DNA-binding</keyword>
<dbReference type="GO" id="GO:0006355">
    <property type="term" value="P:regulation of DNA-templated transcription"/>
    <property type="evidence" value="ECO:0007669"/>
    <property type="project" value="InterPro"/>
</dbReference>
<dbReference type="RefSeq" id="WP_111297214.1">
    <property type="nucleotide sequence ID" value="NZ_QKZV01000013.1"/>
</dbReference>
<reference evidence="2 3" key="1">
    <citation type="submission" date="2018-06" db="EMBL/GenBank/DDBJ databases">
        <title>Genomic Encyclopedia of Archaeal and Bacterial Type Strains, Phase II (KMG-II): from individual species to whole genera.</title>
        <authorList>
            <person name="Goeker M."/>
        </authorList>
    </citation>
    <scope>NUCLEOTIDE SEQUENCE [LARGE SCALE GENOMIC DNA]</scope>
    <source>
        <strain evidence="2 3">DSM 23241</strain>
    </source>
</reference>
<dbReference type="OrthoDB" id="9797341at2"/>
<dbReference type="Gene3D" id="3.40.50.2300">
    <property type="match status" value="1"/>
</dbReference>
<evidence type="ECO:0000313" key="2">
    <source>
        <dbReference type="EMBL" id="PZX59484.1"/>
    </source>
</evidence>
<name>A0A2W7RGF3_9BACT</name>
<dbReference type="InterPro" id="IPR011006">
    <property type="entry name" value="CheY-like_superfamily"/>
</dbReference>
<dbReference type="SMART" id="SM00421">
    <property type="entry name" value="HTH_LUXR"/>
    <property type="match status" value="1"/>
</dbReference>
<dbReference type="EMBL" id="QKZV01000013">
    <property type="protein sequence ID" value="PZX59484.1"/>
    <property type="molecule type" value="Genomic_DNA"/>
</dbReference>
<dbReference type="Pfam" id="PF00196">
    <property type="entry name" value="GerE"/>
    <property type="match status" value="1"/>
</dbReference>
<feature type="domain" description="HTH luxR-type" evidence="1">
    <location>
        <begin position="153"/>
        <end position="210"/>
    </location>
</feature>
<organism evidence="2 3">
    <name type="scientific">Hydrotalea sandarakina</name>
    <dbReference type="NCBI Taxonomy" id="1004304"/>
    <lineage>
        <taxon>Bacteria</taxon>
        <taxon>Pseudomonadati</taxon>
        <taxon>Bacteroidota</taxon>
        <taxon>Chitinophagia</taxon>
        <taxon>Chitinophagales</taxon>
        <taxon>Chitinophagaceae</taxon>
        <taxon>Hydrotalea</taxon>
    </lineage>
</organism>
<dbReference type="GO" id="GO:0003677">
    <property type="term" value="F:DNA binding"/>
    <property type="evidence" value="ECO:0007669"/>
    <property type="project" value="UniProtKB-KW"/>
</dbReference>
<dbReference type="SUPFAM" id="SSF46894">
    <property type="entry name" value="C-terminal effector domain of the bipartite response regulators"/>
    <property type="match status" value="1"/>
</dbReference>